<name>A0ABY6MSM8_9BURK</name>
<evidence type="ECO:0000313" key="1">
    <source>
        <dbReference type="EMBL" id="UZD55022.1"/>
    </source>
</evidence>
<protein>
    <recommendedName>
        <fullName evidence="3">Phosphotransferase</fullName>
    </recommendedName>
</protein>
<gene>
    <name evidence="1" type="ORF">OMP39_00025</name>
</gene>
<dbReference type="EMBL" id="CP110257">
    <property type="protein sequence ID" value="UZD55022.1"/>
    <property type="molecule type" value="Genomic_DNA"/>
</dbReference>
<evidence type="ECO:0000313" key="2">
    <source>
        <dbReference type="Proteomes" id="UP001163266"/>
    </source>
</evidence>
<proteinExistence type="predicted"/>
<accession>A0ABY6MSM8</accession>
<evidence type="ECO:0008006" key="3">
    <source>
        <dbReference type="Google" id="ProtNLM"/>
    </source>
</evidence>
<dbReference type="RefSeq" id="WP_264892763.1">
    <property type="nucleotide sequence ID" value="NZ_CP110257.1"/>
</dbReference>
<sequence length="371" mass="42189">MDVTDRTSLAAQRQTRQLAFVQGGGQLRLGSLEGLPWRAADLQGLRGDEPWVVQRYDGGLTAEVYVLHDGARRWTLKRARRPARVRNVDGQTSFLNEVQRRVDLERLKRQPGGPERWRAIVDTRYASFREGLIVSPWIDGEPVAQWGPRQIGQLLEAACQLWCEGLFEWDYSPGNMLDDGRQVWLFDFGYLYAFDPRRQFNTAGRGDDQPMFHPAERFETRAFSAWLLQVQARDGEAAALAAFRLEKEIALDAYGRMRATIASRGACAQVLDWLDGVQARWRQALRGGDAQALFLAESWRSHLLDVDDDLSGQSCTPLTLQRLAWLCEAVEQRHADLRAAGALFWGDEHKSRARLAQELAERHARALAYQL</sequence>
<keyword evidence="2" id="KW-1185">Reference proteome</keyword>
<dbReference type="InterPro" id="IPR011009">
    <property type="entry name" value="Kinase-like_dom_sf"/>
</dbReference>
<dbReference type="Proteomes" id="UP001163266">
    <property type="component" value="Chromosome"/>
</dbReference>
<dbReference type="SUPFAM" id="SSF56112">
    <property type="entry name" value="Protein kinase-like (PK-like)"/>
    <property type="match status" value="1"/>
</dbReference>
<organism evidence="1 2">
    <name type="scientific">Caldimonas aquatica</name>
    <dbReference type="NCBI Taxonomy" id="376175"/>
    <lineage>
        <taxon>Bacteria</taxon>
        <taxon>Pseudomonadati</taxon>
        <taxon>Pseudomonadota</taxon>
        <taxon>Betaproteobacteria</taxon>
        <taxon>Burkholderiales</taxon>
        <taxon>Sphaerotilaceae</taxon>
        <taxon>Caldimonas</taxon>
    </lineage>
</organism>
<reference evidence="1" key="1">
    <citation type="submission" date="2022-10" db="EMBL/GenBank/DDBJ databases">
        <title>Complete genome sequence of Schlegelella aquatica LMG 23380.</title>
        <authorList>
            <person name="Musilova J."/>
            <person name="Kourilova X."/>
            <person name="Bezdicek M."/>
            <person name="Hermankova K."/>
            <person name="Obruca S."/>
            <person name="Sedlar K."/>
        </authorList>
    </citation>
    <scope>NUCLEOTIDE SEQUENCE</scope>
    <source>
        <strain evidence="1">LMG 23380</strain>
    </source>
</reference>